<gene>
    <name evidence="8" type="ORF">EFBL_0310</name>
</gene>
<proteinExistence type="inferred from homology"/>
<evidence type="ECO:0000256" key="4">
    <source>
        <dbReference type="ARBA" id="ARBA00022898"/>
    </source>
</evidence>
<dbReference type="AlphaFoldDB" id="A0A292YGV4"/>
<dbReference type="EMBL" id="BDUF01000007">
    <property type="protein sequence ID" value="GAX88698.1"/>
    <property type="molecule type" value="Genomic_DNA"/>
</dbReference>
<comment type="cofactor">
    <cofactor evidence="1">
        <name>pyridoxal 5'-phosphate</name>
        <dbReference type="ChEBI" id="CHEBI:597326"/>
    </cofactor>
</comment>
<dbReference type="SUPFAM" id="SSF55904">
    <property type="entry name" value="Ornithine decarboxylase C-terminal domain"/>
    <property type="match status" value="1"/>
</dbReference>
<dbReference type="Pfam" id="PF03711">
    <property type="entry name" value="OKR_DC_1_C"/>
    <property type="match status" value="1"/>
</dbReference>
<protein>
    <recommendedName>
        <fullName evidence="10">Arginine decarboxylase</fullName>
    </recommendedName>
</protein>
<evidence type="ECO:0000256" key="1">
    <source>
        <dbReference type="ARBA" id="ARBA00001933"/>
    </source>
</evidence>
<organism evidence="8 9">
    <name type="scientific">Effusibacillus lacus</name>
    <dbReference type="NCBI Taxonomy" id="1348429"/>
    <lineage>
        <taxon>Bacteria</taxon>
        <taxon>Bacillati</taxon>
        <taxon>Bacillota</taxon>
        <taxon>Bacilli</taxon>
        <taxon>Bacillales</taxon>
        <taxon>Alicyclobacillaceae</taxon>
        <taxon>Effusibacillus</taxon>
    </lineage>
</organism>
<dbReference type="RefSeq" id="WP_131927711.1">
    <property type="nucleotide sequence ID" value="NZ_BDUF01000007.1"/>
</dbReference>
<dbReference type="Gene3D" id="3.90.100.10">
    <property type="entry name" value="Orn/Lys/Arg decarboxylase, C-terminal domain"/>
    <property type="match status" value="1"/>
</dbReference>
<feature type="domain" description="Orn/Lys/Arg decarboxylase C-terminal" evidence="7">
    <location>
        <begin position="401"/>
        <end position="469"/>
    </location>
</feature>
<dbReference type="CDD" id="cd00615">
    <property type="entry name" value="Orn_deC_like"/>
    <property type="match status" value="1"/>
</dbReference>
<feature type="domain" description="Orn/Lys/Arg decarboxylases family 1 pyridoxal-P attachment site" evidence="6">
    <location>
        <begin position="6"/>
        <end position="296"/>
    </location>
</feature>
<dbReference type="OrthoDB" id="9815233at2"/>
<comment type="similarity">
    <text evidence="2">Belongs to the Orn/Lys/Arg decarboxylase class-I family.</text>
</comment>
<dbReference type="Gene3D" id="3.40.640.10">
    <property type="entry name" value="Type I PLP-dependent aspartate aminotransferase-like (Major domain)"/>
    <property type="match status" value="1"/>
</dbReference>
<evidence type="ECO:0000256" key="3">
    <source>
        <dbReference type="ARBA" id="ARBA00022793"/>
    </source>
</evidence>
<evidence type="ECO:0000313" key="8">
    <source>
        <dbReference type="EMBL" id="GAX88698.1"/>
    </source>
</evidence>
<dbReference type="InterPro" id="IPR015424">
    <property type="entry name" value="PyrdxlP-dep_Trfase"/>
</dbReference>
<dbReference type="Proteomes" id="UP000217785">
    <property type="component" value="Unassembled WGS sequence"/>
</dbReference>
<keyword evidence="5" id="KW-0456">Lyase</keyword>
<evidence type="ECO:0000259" key="7">
    <source>
        <dbReference type="Pfam" id="PF03711"/>
    </source>
</evidence>
<accession>A0A292YGV4</accession>
<reference evidence="9" key="1">
    <citation type="submission" date="2017-07" db="EMBL/GenBank/DDBJ databases">
        <title>Draft genome sequence of Effusibacillus lacus strain skLN1.</title>
        <authorList>
            <person name="Watanabe M."/>
            <person name="Kojima H."/>
            <person name="Fukui M."/>
        </authorList>
    </citation>
    <scope>NUCLEOTIDE SEQUENCE [LARGE SCALE GENOMIC DNA]</scope>
    <source>
        <strain evidence="9">skLN1</strain>
    </source>
</reference>
<dbReference type="InterPro" id="IPR052357">
    <property type="entry name" value="Orn_Lys_Arg_decarboxylase-I"/>
</dbReference>
<keyword evidence="9" id="KW-1185">Reference proteome</keyword>
<evidence type="ECO:0000256" key="5">
    <source>
        <dbReference type="ARBA" id="ARBA00023239"/>
    </source>
</evidence>
<dbReference type="SUPFAM" id="SSF53383">
    <property type="entry name" value="PLP-dependent transferases"/>
    <property type="match status" value="1"/>
</dbReference>
<dbReference type="PANTHER" id="PTHR43277:SF4">
    <property type="entry name" value="ARGININE DECARBOXYLASE"/>
    <property type="match status" value="1"/>
</dbReference>
<evidence type="ECO:0000256" key="2">
    <source>
        <dbReference type="ARBA" id="ARBA00010671"/>
    </source>
</evidence>
<dbReference type="InterPro" id="IPR015421">
    <property type="entry name" value="PyrdxlP-dep_Trfase_major"/>
</dbReference>
<dbReference type="InterPro" id="IPR008286">
    <property type="entry name" value="Prn/Lys/Arg_de-COase_C"/>
</dbReference>
<sequence>MDKQIPVLEALQDHLKKNPLPLHVPGHKMGRGFPAEAAVWLGAGLRLDLTELPGLDDLHQPSGAIEEAQQLAAHAFRCDETYFLVGGSTAGNLAMILTVCRPGDKVVIPRNAHKSVHNAVMLAGARPVYLTPDVDEEFGIPTVIHSEQVELALQENPDAQAVLIASPTYQGVCSDIREIAAVVHHHGKPLLVDEAHGAHFSFHEELPPSSIQCGADLVVQSTHKMLGSLTGTAMLHGNRGRYDRERLRTMLGMVQTSSPSYLMLLSLDAARFQMQTQGRKLLGQALQTIAQGRRECGQIQGLRLYEGSGDVSLIDPFKWWIQVKGLGISGLEADQILRENLGIYCEMADEGHVLAVFSFADTDKQVNRLLQGLRSLKEYIKSDWRQKLSKTVSGPAEHFFRLEQAMLPKDALQGFCQRVKLEEAAGQVAAEPVIPYPPGIPLILPGERYTKELIEYLQEMKTIGTRFQGTDDPTLEYVRVIEQESANVRTVYHI</sequence>
<name>A0A292YGV4_9BACL</name>
<evidence type="ECO:0000259" key="6">
    <source>
        <dbReference type="Pfam" id="PF01276"/>
    </source>
</evidence>
<dbReference type="GO" id="GO:0016831">
    <property type="term" value="F:carboxy-lyase activity"/>
    <property type="evidence" value="ECO:0007669"/>
    <property type="project" value="UniProtKB-KW"/>
</dbReference>
<evidence type="ECO:0000313" key="9">
    <source>
        <dbReference type="Proteomes" id="UP000217785"/>
    </source>
</evidence>
<keyword evidence="4" id="KW-0663">Pyridoxal phosphate</keyword>
<dbReference type="Pfam" id="PF01276">
    <property type="entry name" value="OKR_DC_1"/>
    <property type="match status" value="1"/>
</dbReference>
<comment type="caution">
    <text evidence="8">The sequence shown here is derived from an EMBL/GenBank/DDBJ whole genome shotgun (WGS) entry which is preliminary data.</text>
</comment>
<keyword evidence="3" id="KW-0210">Decarboxylase</keyword>
<dbReference type="InterPro" id="IPR000310">
    <property type="entry name" value="Orn/Lys/Arg_deCO2ase_major_dom"/>
</dbReference>
<dbReference type="InterPro" id="IPR036633">
    <property type="entry name" value="Prn/Lys/Arg_de-COase_C_sf"/>
</dbReference>
<dbReference type="PANTHER" id="PTHR43277">
    <property type="entry name" value="ARGININE DECARBOXYLASE"/>
    <property type="match status" value="1"/>
</dbReference>
<evidence type="ECO:0008006" key="10">
    <source>
        <dbReference type="Google" id="ProtNLM"/>
    </source>
</evidence>